<evidence type="ECO:0000313" key="1">
    <source>
        <dbReference type="EMBL" id="KAG8580311.1"/>
    </source>
</evidence>
<name>A0AAV7C6L4_ENGPU</name>
<dbReference type="Proteomes" id="UP000824782">
    <property type="component" value="Unassembled WGS sequence"/>
</dbReference>
<dbReference type="EMBL" id="WNYA01000003">
    <property type="protein sequence ID" value="KAG8580311.1"/>
    <property type="molecule type" value="Genomic_DNA"/>
</dbReference>
<organism evidence="1 2">
    <name type="scientific">Engystomops pustulosus</name>
    <name type="common">Tungara frog</name>
    <name type="synonym">Physalaemus pustulosus</name>
    <dbReference type="NCBI Taxonomy" id="76066"/>
    <lineage>
        <taxon>Eukaryota</taxon>
        <taxon>Metazoa</taxon>
        <taxon>Chordata</taxon>
        <taxon>Craniata</taxon>
        <taxon>Vertebrata</taxon>
        <taxon>Euteleostomi</taxon>
        <taxon>Amphibia</taxon>
        <taxon>Batrachia</taxon>
        <taxon>Anura</taxon>
        <taxon>Neobatrachia</taxon>
        <taxon>Hyloidea</taxon>
        <taxon>Leptodactylidae</taxon>
        <taxon>Leiuperinae</taxon>
        <taxon>Engystomops</taxon>
    </lineage>
</organism>
<protein>
    <submittedName>
        <fullName evidence="1">Uncharacterized protein</fullName>
    </submittedName>
</protein>
<gene>
    <name evidence="1" type="ORF">GDO81_007240</name>
</gene>
<accession>A0AAV7C6L4</accession>
<reference evidence="1" key="1">
    <citation type="thesis" date="2020" institute="ProQuest LLC" country="789 East Eisenhower Parkway, Ann Arbor, MI, USA">
        <title>Comparative Genomics and Chromosome Evolution.</title>
        <authorList>
            <person name="Mudd A.B."/>
        </authorList>
    </citation>
    <scope>NUCLEOTIDE SEQUENCE</scope>
    <source>
        <strain evidence="1">237g6f4</strain>
        <tissue evidence="1">Blood</tissue>
    </source>
</reference>
<keyword evidence="2" id="KW-1185">Reference proteome</keyword>
<proteinExistence type="predicted"/>
<comment type="caution">
    <text evidence="1">The sequence shown here is derived from an EMBL/GenBank/DDBJ whole genome shotgun (WGS) entry which is preliminary data.</text>
</comment>
<evidence type="ECO:0000313" key="2">
    <source>
        <dbReference type="Proteomes" id="UP000824782"/>
    </source>
</evidence>
<sequence length="111" mass="12392">MSFPCVHTKCDQTTSCEPTLRLNYCKVYWLSRTLLAPKYVDGDAASFILYFLFGNGGSLLQPFSYHLSCTFTLYCTVYAPAHDDSDFDQNVGILSNVRMSLTGLNGTEILP</sequence>
<dbReference type="AlphaFoldDB" id="A0AAV7C6L4"/>